<dbReference type="PANTHER" id="PTHR23150">
    <property type="entry name" value="SULFATASE MODIFYING FACTOR 1, 2"/>
    <property type="match status" value="1"/>
</dbReference>
<name>A0A1P8KFQ5_9BURK</name>
<dbReference type="PANTHER" id="PTHR23150:SF19">
    <property type="entry name" value="FORMYLGLYCINE-GENERATING ENZYME"/>
    <property type="match status" value="1"/>
</dbReference>
<dbReference type="KEGG" id="rsb:RS694_11170"/>
<gene>
    <name evidence="3" type="ORF">RS694_11170</name>
</gene>
<feature type="region of interest" description="Disordered" evidence="1">
    <location>
        <begin position="236"/>
        <end position="257"/>
    </location>
</feature>
<dbReference type="STRING" id="1484693.RS694_11170"/>
<evidence type="ECO:0000313" key="4">
    <source>
        <dbReference type="Proteomes" id="UP000186110"/>
    </source>
</evidence>
<keyword evidence="4" id="KW-1185">Reference proteome</keyword>
<dbReference type="SUPFAM" id="SSF56436">
    <property type="entry name" value="C-type lectin-like"/>
    <property type="match status" value="1"/>
</dbReference>
<evidence type="ECO:0000259" key="2">
    <source>
        <dbReference type="Pfam" id="PF03781"/>
    </source>
</evidence>
<dbReference type="AlphaFoldDB" id="A0A1P8KFQ5"/>
<dbReference type="Pfam" id="PF03781">
    <property type="entry name" value="FGE-sulfatase"/>
    <property type="match status" value="1"/>
</dbReference>
<dbReference type="Proteomes" id="UP000186110">
    <property type="component" value="Chromosome"/>
</dbReference>
<dbReference type="InterPro" id="IPR005532">
    <property type="entry name" value="SUMF_dom"/>
</dbReference>
<proteinExistence type="predicted"/>
<dbReference type="InterPro" id="IPR016187">
    <property type="entry name" value="CTDL_fold"/>
</dbReference>
<dbReference type="InterPro" id="IPR051043">
    <property type="entry name" value="Sulfatase_Mod_Factor_Kinase"/>
</dbReference>
<organism evidence="3 4">
    <name type="scientific">Rhodoferax saidenbachensis</name>
    <dbReference type="NCBI Taxonomy" id="1484693"/>
    <lineage>
        <taxon>Bacteria</taxon>
        <taxon>Pseudomonadati</taxon>
        <taxon>Pseudomonadota</taxon>
        <taxon>Betaproteobacteria</taxon>
        <taxon>Burkholderiales</taxon>
        <taxon>Comamonadaceae</taxon>
        <taxon>Rhodoferax</taxon>
    </lineage>
</organism>
<evidence type="ECO:0000256" key="1">
    <source>
        <dbReference type="SAM" id="MobiDB-lite"/>
    </source>
</evidence>
<dbReference type="Gene3D" id="3.90.1580.10">
    <property type="entry name" value="paralog of FGE (formylglycine-generating enzyme)"/>
    <property type="match status" value="1"/>
</dbReference>
<reference evidence="3 4" key="1">
    <citation type="submission" date="2017-01" db="EMBL/GenBank/DDBJ databases">
        <authorList>
            <person name="Mah S.A."/>
            <person name="Swanson W.J."/>
            <person name="Moy G.W."/>
            <person name="Vacquier V.D."/>
        </authorList>
    </citation>
    <scope>NUCLEOTIDE SEQUENCE [LARGE SCALE GENOMIC DNA]</scope>
    <source>
        <strain evidence="3 4">DSM 22694</strain>
    </source>
</reference>
<feature type="domain" description="Sulfatase-modifying factor enzyme-like" evidence="2">
    <location>
        <begin position="17"/>
        <end position="299"/>
    </location>
</feature>
<dbReference type="EMBL" id="CP019239">
    <property type="protein sequence ID" value="APW44823.1"/>
    <property type="molecule type" value="Genomic_DNA"/>
</dbReference>
<dbReference type="InterPro" id="IPR042095">
    <property type="entry name" value="SUMF_sf"/>
</dbReference>
<dbReference type="eggNOG" id="COG1262">
    <property type="taxonomic scope" value="Bacteria"/>
</dbReference>
<protein>
    <submittedName>
        <fullName evidence="3">Cysteine-type sulfatase aerobic maturase</fullName>
    </submittedName>
</protein>
<sequence length="305" mass="33171">MQCVAPGTDAQVPSPHPGMVWVPAGTFAFGDTVYAEEQPVRPATVKGFWMDRTEVTNAQFARFVQATGYVTLAERPVDTKLHPGLPPDMQQPGAVVFINPADVRNGGDLRQWWQYVPGASWRHPGGLATSIEGRDAFPVVNVTLEDAQAYARWAGRALPSEAEWEWAARGGQVENNDRTQPVQANTWQGVFPVSNQAADGFTALAPVGCFAPNGFGLRDMIGNVWELTADRYTERHGAQDNIPPDQPPVAQRPGAEPGRHVIKGGSYLCAPNYCMRYRAGARQPQEDDLATAHVGFRTVLRAAGP</sequence>
<dbReference type="GO" id="GO:0120147">
    <property type="term" value="F:formylglycine-generating oxidase activity"/>
    <property type="evidence" value="ECO:0007669"/>
    <property type="project" value="TreeGrafter"/>
</dbReference>
<evidence type="ECO:0000313" key="3">
    <source>
        <dbReference type="EMBL" id="APW44823.1"/>
    </source>
</evidence>
<accession>A0A1P8KFQ5</accession>